<name>A0A813H8T3_POLGL</name>
<feature type="compositionally biased region" description="Acidic residues" evidence="1">
    <location>
        <begin position="201"/>
        <end position="221"/>
    </location>
</feature>
<feature type="compositionally biased region" description="Basic and acidic residues" evidence="1">
    <location>
        <begin position="116"/>
        <end position="130"/>
    </location>
</feature>
<sequence>QSQQLDNPQQLHNTLHCNLQPMEEEDQDAKRQKLRAWLDSVRAREEEEADKHRNKDEADAEAEVARTEQAEDEERWAEVGEVRQVENGEEMAKQTQQKEQQDDMEAEDVPEDEVEAEKVEESRVEKKQAALEEEDSKTQETGNNIAEQEKEAEDAEEAEQLEEVEEVNQVVPVSRARVAVELIRSQVVHEEEMAEQTQEQEQQDDLEAEDVSGTEVDSEKEEENRVEEKEVAAAEEEEAKIQETGKSNVEQGKEAEDAEEAEELEEVEELKKVDDKEEMAEQTQQQEQQADVEAEDVAEGEVEAEKDEENRVEEKTAAVEEEEEEVKIEETGKSNAEQEEDDHNPGQPNTQVAEEVEGEPPTAESTVKELLEELLEAVTSRAASAEEASQEESKAKDGQQGRKTCPWQRRSFGRASKACLACGGHFFECQEQSSKARSADELRRAAKGCRSSSSDVVDEDRKAASRSQRATGARAATESFDRGGPAAIFAAEFGPGNVVAALDVATAALASQAPGLRCPPGCGACCLSPEVEATAFECGPLAASAVASDGGAALLSALDAAGIGGSQSCVLYQSSSPDGKRGRCSQYALRPSLCRLFGFATRSSKSGSPTLAACVVMRSAAPAAVQQAEQLVASRQ</sequence>
<feature type="compositionally biased region" description="Basic and acidic residues" evidence="1">
    <location>
        <begin position="391"/>
        <end position="400"/>
    </location>
</feature>
<dbReference type="Pfam" id="PF03692">
    <property type="entry name" value="CxxCxxCC"/>
    <property type="match status" value="1"/>
</dbReference>
<feature type="compositionally biased region" description="Basic and acidic residues" evidence="1">
    <location>
        <begin position="76"/>
        <end position="92"/>
    </location>
</feature>
<feature type="compositionally biased region" description="Basic and acidic residues" evidence="1">
    <location>
        <begin position="222"/>
        <end position="232"/>
    </location>
</feature>
<evidence type="ECO:0000256" key="1">
    <source>
        <dbReference type="SAM" id="MobiDB-lite"/>
    </source>
</evidence>
<organism evidence="2 3">
    <name type="scientific">Polarella glacialis</name>
    <name type="common">Dinoflagellate</name>
    <dbReference type="NCBI Taxonomy" id="89957"/>
    <lineage>
        <taxon>Eukaryota</taxon>
        <taxon>Sar</taxon>
        <taxon>Alveolata</taxon>
        <taxon>Dinophyceae</taxon>
        <taxon>Suessiales</taxon>
        <taxon>Suessiaceae</taxon>
        <taxon>Polarella</taxon>
    </lineage>
</organism>
<feature type="compositionally biased region" description="Basic and acidic residues" evidence="1">
    <location>
        <begin position="308"/>
        <end position="318"/>
    </location>
</feature>
<protein>
    <submittedName>
        <fullName evidence="2">Uncharacterized protein</fullName>
    </submittedName>
</protein>
<comment type="caution">
    <text evidence="2">The sequence shown here is derived from an EMBL/GenBank/DDBJ whole genome shotgun (WGS) entry which is preliminary data.</text>
</comment>
<feature type="non-terminal residue" evidence="2">
    <location>
        <position position="1"/>
    </location>
</feature>
<dbReference type="InterPro" id="IPR005358">
    <property type="entry name" value="Puta_zinc/iron-chelating_dom"/>
</dbReference>
<gene>
    <name evidence="2" type="ORF">PGLA1383_LOCUS49940</name>
</gene>
<feature type="compositionally biased region" description="Acidic residues" evidence="1">
    <location>
        <begin position="102"/>
        <end position="115"/>
    </location>
</feature>
<feature type="compositionally biased region" description="Basic and acidic residues" evidence="1">
    <location>
        <begin position="41"/>
        <end position="69"/>
    </location>
</feature>
<feature type="compositionally biased region" description="Acidic residues" evidence="1">
    <location>
        <begin position="256"/>
        <end position="268"/>
    </location>
</feature>
<evidence type="ECO:0000313" key="2">
    <source>
        <dbReference type="EMBL" id="CAE8634290.1"/>
    </source>
</evidence>
<keyword evidence="3" id="KW-1185">Reference proteome</keyword>
<feature type="region of interest" description="Disordered" evidence="1">
    <location>
        <begin position="456"/>
        <end position="478"/>
    </location>
</feature>
<evidence type="ECO:0000313" key="3">
    <source>
        <dbReference type="Proteomes" id="UP000654075"/>
    </source>
</evidence>
<reference evidence="2" key="1">
    <citation type="submission" date="2021-02" db="EMBL/GenBank/DDBJ databases">
        <authorList>
            <person name="Dougan E. K."/>
            <person name="Rhodes N."/>
            <person name="Thang M."/>
            <person name="Chan C."/>
        </authorList>
    </citation>
    <scope>NUCLEOTIDE SEQUENCE</scope>
</reference>
<dbReference type="OMA" id="VCERDCE"/>
<feature type="compositionally biased region" description="Acidic residues" evidence="1">
    <location>
        <begin position="150"/>
        <end position="166"/>
    </location>
</feature>
<feature type="region of interest" description="Disordered" evidence="1">
    <location>
        <begin position="1"/>
        <end position="166"/>
    </location>
</feature>
<feature type="region of interest" description="Disordered" evidence="1">
    <location>
        <begin position="190"/>
        <end position="405"/>
    </location>
</feature>
<dbReference type="EMBL" id="CAJNNV010030958">
    <property type="protein sequence ID" value="CAE8634290.1"/>
    <property type="molecule type" value="Genomic_DNA"/>
</dbReference>
<feature type="non-terminal residue" evidence="2">
    <location>
        <position position="636"/>
    </location>
</feature>
<dbReference type="AlphaFoldDB" id="A0A813H8T3"/>
<dbReference type="Proteomes" id="UP000654075">
    <property type="component" value="Unassembled WGS sequence"/>
</dbReference>
<feature type="compositionally biased region" description="Low complexity" evidence="1">
    <location>
        <begin position="376"/>
        <end position="387"/>
    </location>
</feature>
<proteinExistence type="predicted"/>
<feature type="compositionally biased region" description="Acidic residues" evidence="1">
    <location>
        <begin position="290"/>
        <end position="307"/>
    </location>
</feature>
<feature type="compositionally biased region" description="Polar residues" evidence="1">
    <location>
        <begin position="1"/>
        <end position="17"/>
    </location>
</feature>
<accession>A0A813H8T3</accession>